<dbReference type="AlphaFoldDB" id="A0A9W4JBY6"/>
<accession>A0A9W4JBY6</accession>
<comment type="similarity">
    <text evidence="1">Belongs to the thioredoxin family.</text>
</comment>
<dbReference type="Pfam" id="PF00085">
    <property type="entry name" value="Thioredoxin"/>
    <property type="match status" value="1"/>
</dbReference>
<comment type="caution">
    <text evidence="5">The sequence shown here is derived from an EMBL/GenBank/DDBJ whole genome shotgun (WGS) entry which is preliminary data.</text>
</comment>
<protein>
    <recommendedName>
        <fullName evidence="4">Thioredoxin domain-containing protein</fullName>
    </recommendedName>
</protein>
<feature type="chain" id="PRO_5040769657" description="Thioredoxin domain-containing protein" evidence="3">
    <location>
        <begin position="24"/>
        <end position="167"/>
    </location>
</feature>
<dbReference type="EMBL" id="CAJVPD010000245">
    <property type="protein sequence ID" value="CAG8391466.1"/>
    <property type="molecule type" value="Genomic_DNA"/>
</dbReference>
<dbReference type="CDD" id="cd02947">
    <property type="entry name" value="TRX_family"/>
    <property type="match status" value="1"/>
</dbReference>
<keyword evidence="3" id="KW-0732">Signal</keyword>
<dbReference type="PRINTS" id="PR00421">
    <property type="entry name" value="THIOREDOXIN"/>
</dbReference>
<evidence type="ECO:0000256" key="1">
    <source>
        <dbReference type="ARBA" id="ARBA00008987"/>
    </source>
</evidence>
<dbReference type="Gene3D" id="3.40.30.10">
    <property type="entry name" value="Glutaredoxin"/>
    <property type="match status" value="1"/>
</dbReference>
<sequence length="167" mass="18412">MDAVQYIILAATILAILWPIVTADRSPIPETSGNVQKVSELATLRRFLSTNKYTVIDFYADWCPPCRAIAPVFSKLADEHALKGQLAFLKVNIDHCKDAAKLYKIITVPTFLFFENGEPKPVLVQRDERSGSTKIPRDGLVEKVQGGNVGLLRCVVQALALKANSES</sequence>
<dbReference type="InterPro" id="IPR036249">
    <property type="entry name" value="Thioredoxin-like_sf"/>
</dbReference>
<dbReference type="Proteomes" id="UP001152592">
    <property type="component" value="Unassembled WGS sequence"/>
</dbReference>
<evidence type="ECO:0000313" key="5">
    <source>
        <dbReference type="EMBL" id="CAG8391466.1"/>
    </source>
</evidence>
<reference evidence="5" key="1">
    <citation type="submission" date="2021-07" db="EMBL/GenBank/DDBJ databases">
        <authorList>
            <person name="Branca A.L. A."/>
        </authorList>
    </citation>
    <scope>NUCLEOTIDE SEQUENCE</scope>
</reference>
<dbReference type="InterPro" id="IPR013766">
    <property type="entry name" value="Thioredoxin_domain"/>
</dbReference>
<dbReference type="InterPro" id="IPR017937">
    <property type="entry name" value="Thioredoxin_CS"/>
</dbReference>
<keyword evidence="2" id="KW-1015">Disulfide bond</keyword>
<proteinExistence type="inferred from homology"/>
<dbReference type="PANTHER" id="PTHR46115">
    <property type="entry name" value="THIOREDOXIN-LIKE PROTEIN 1"/>
    <property type="match status" value="1"/>
</dbReference>
<dbReference type="SUPFAM" id="SSF52833">
    <property type="entry name" value="Thioredoxin-like"/>
    <property type="match status" value="1"/>
</dbReference>
<evidence type="ECO:0000256" key="2">
    <source>
        <dbReference type="ARBA" id="ARBA00023157"/>
    </source>
</evidence>
<evidence type="ECO:0000259" key="4">
    <source>
        <dbReference type="PROSITE" id="PS51352"/>
    </source>
</evidence>
<organism evidence="5 6">
    <name type="scientific">Penicillium salamii</name>
    <dbReference type="NCBI Taxonomy" id="1612424"/>
    <lineage>
        <taxon>Eukaryota</taxon>
        <taxon>Fungi</taxon>
        <taxon>Dikarya</taxon>
        <taxon>Ascomycota</taxon>
        <taxon>Pezizomycotina</taxon>
        <taxon>Eurotiomycetes</taxon>
        <taxon>Eurotiomycetidae</taxon>
        <taxon>Eurotiales</taxon>
        <taxon>Aspergillaceae</taxon>
        <taxon>Penicillium</taxon>
    </lineage>
</organism>
<name>A0A9W4JBY6_9EURO</name>
<feature type="domain" description="Thioredoxin" evidence="4">
    <location>
        <begin position="17"/>
        <end position="149"/>
    </location>
</feature>
<dbReference type="PROSITE" id="PS51352">
    <property type="entry name" value="THIOREDOXIN_2"/>
    <property type="match status" value="1"/>
</dbReference>
<gene>
    <name evidence="5" type="ORF">PSALAMII_LOCUS6753</name>
</gene>
<evidence type="ECO:0000256" key="3">
    <source>
        <dbReference type="SAM" id="SignalP"/>
    </source>
</evidence>
<dbReference type="PROSITE" id="PS00194">
    <property type="entry name" value="THIOREDOXIN_1"/>
    <property type="match status" value="1"/>
</dbReference>
<dbReference type="OrthoDB" id="1588579at2759"/>
<feature type="signal peptide" evidence="3">
    <location>
        <begin position="1"/>
        <end position="23"/>
    </location>
</feature>
<evidence type="ECO:0000313" key="6">
    <source>
        <dbReference type="Proteomes" id="UP001152592"/>
    </source>
</evidence>